<evidence type="ECO:0000313" key="2">
    <source>
        <dbReference type="Proteomes" id="UP000054549"/>
    </source>
</evidence>
<dbReference type="AlphaFoldDB" id="A0A0C2WLQ5"/>
<protein>
    <submittedName>
        <fullName evidence="1">Uncharacterized protein</fullName>
    </submittedName>
</protein>
<accession>A0A0C2WLQ5</accession>
<sequence length="67" mass="7759">MSLDKSLHKGFQGEGEAEYAKSKRYETGYRSCRGGDRWEMCSCPVSVRDGYQEHSNTRSNRSTIRMF</sequence>
<gene>
    <name evidence="1" type="ORF">M378DRAFT_171529</name>
</gene>
<name>A0A0C2WLQ5_AMAMK</name>
<dbReference type="Proteomes" id="UP000054549">
    <property type="component" value="Unassembled WGS sequence"/>
</dbReference>
<keyword evidence="2" id="KW-1185">Reference proteome</keyword>
<evidence type="ECO:0000313" key="1">
    <source>
        <dbReference type="EMBL" id="KIL57641.1"/>
    </source>
</evidence>
<proteinExistence type="predicted"/>
<dbReference type="InParanoid" id="A0A0C2WLQ5"/>
<reference evidence="1 2" key="1">
    <citation type="submission" date="2014-04" db="EMBL/GenBank/DDBJ databases">
        <title>Evolutionary Origins and Diversification of the Mycorrhizal Mutualists.</title>
        <authorList>
            <consortium name="DOE Joint Genome Institute"/>
            <consortium name="Mycorrhizal Genomics Consortium"/>
            <person name="Kohler A."/>
            <person name="Kuo A."/>
            <person name="Nagy L.G."/>
            <person name="Floudas D."/>
            <person name="Copeland A."/>
            <person name="Barry K.W."/>
            <person name="Cichocki N."/>
            <person name="Veneault-Fourrey C."/>
            <person name="LaButti K."/>
            <person name="Lindquist E.A."/>
            <person name="Lipzen A."/>
            <person name="Lundell T."/>
            <person name="Morin E."/>
            <person name="Murat C."/>
            <person name="Riley R."/>
            <person name="Ohm R."/>
            <person name="Sun H."/>
            <person name="Tunlid A."/>
            <person name="Henrissat B."/>
            <person name="Grigoriev I.V."/>
            <person name="Hibbett D.S."/>
            <person name="Martin F."/>
        </authorList>
    </citation>
    <scope>NUCLEOTIDE SEQUENCE [LARGE SCALE GENOMIC DNA]</scope>
    <source>
        <strain evidence="1 2">Koide BX008</strain>
    </source>
</reference>
<organism evidence="1 2">
    <name type="scientific">Amanita muscaria (strain Koide BX008)</name>
    <dbReference type="NCBI Taxonomy" id="946122"/>
    <lineage>
        <taxon>Eukaryota</taxon>
        <taxon>Fungi</taxon>
        <taxon>Dikarya</taxon>
        <taxon>Basidiomycota</taxon>
        <taxon>Agaricomycotina</taxon>
        <taxon>Agaricomycetes</taxon>
        <taxon>Agaricomycetidae</taxon>
        <taxon>Agaricales</taxon>
        <taxon>Pluteineae</taxon>
        <taxon>Amanitaceae</taxon>
        <taxon>Amanita</taxon>
    </lineage>
</organism>
<dbReference type="HOGENOM" id="CLU_2811822_0_0_1"/>
<dbReference type="EMBL" id="KN818362">
    <property type="protein sequence ID" value="KIL57641.1"/>
    <property type="molecule type" value="Genomic_DNA"/>
</dbReference>